<reference evidence="1" key="1">
    <citation type="submission" date="2022-07" db="EMBL/GenBank/DDBJ databases">
        <title>Phylogenomic reconstructions and comparative analyses of Kickxellomycotina fungi.</title>
        <authorList>
            <person name="Reynolds N.K."/>
            <person name="Stajich J.E."/>
            <person name="Barry K."/>
            <person name="Grigoriev I.V."/>
            <person name="Crous P."/>
            <person name="Smith M.E."/>
        </authorList>
    </citation>
    <scope>NUCLEOTIDE SEQUENCE</scope>
    <source>
        <strain evidence="1">NRRL 5244</strain>
    </source>
</reference>
<keyword evidence="1" id="KW-0808">Transferase</keyword>
<protein>
    <submittedName>
        <fullName evidence="1">Methionyl-tRNA formyltransferase</fullName>
        <ecNumber evidence="1">2.1.2.9</ecNumber>
    </submittedName>
</protein>
<evidence type="ECO:0000313" key="2">
    <source>
        <dbReference type="Proteomes" id="UP001150603"/>
    </source>
</evidence>
<dbReference type="Proteomes" id="UP001150603">
    <property type="component" value="Unassembled WGS sequence"/>
</dbReference>
<dbReference type="EC" id="2.1.2.9" evidence="1"/>
<dbReference type="EMBL" id="JANBPW010003912">
    <property type="protein sequence ID" value="KAJ1936353.1"/>
    <property type="molecule type" value="Genomic_DNA"/>
</dbReference>
<comment type="caution">
    <text evidence="1">The sequence shown here is derived from an EMBL/GenBank/DDBJ whole genome shotgun (WGS) entry which is preliminary data.</text>
</comment>
<feature type="non-terminal residue" evidence="1">
    <location>
        <position position="430"/>
    </location>
</feature>
<gene>
    <name evidence="1" type="primary">FMT1</name>
    <name evidence="1" type="ORF">FBU59_005081</name>
</gene>
<name>A0ACC1J3Z0_9FUNG</name>
<keyword evidence="2" id="KW-1185">Reference proteome</keyword>
<evidence type="ECO:0000313" key="1">
    <source>
        <dbReference type="EMBL" id="KAJ1936353.1"/>
    </source>
</evidence>
<accession>A0ACC1J3Z0</accession>
<organism evidence="1 2">
    <name type="scientific">Linderina macrospora</name>
    <dbReference type="NCBI Taxonomy" id="4868"/>
    <lineage>
        <taxon>Eukaryota</taxon>
        <taxon>Fungi</taxon>
        <taxon>Fungi incertae sedis</taxon>
        <taxon>Zoopagomycota</taxon>
        <taxon>Kickxellomycotina</taxon>
        <taxon>Kickxellomycetes</taxon>
        <taxon>Kickxellales</taxon>
        <taxon>Kickxellaceae</taxon>
        <taxon>Linderina</taxon>
    </lineage>
</organism>
<proteinExistence type="predicted"/>
<sequence>MLRCVKIYSRLRITGSRSFSTSPSSDMRVLFFGTDEFSNQALKALDSDRRSPKPIVKKIGVVCPPPTRKFAKGRQQLVWQALVEKTALERNFDVHHPNGRTLSHWQVPNAGDQATDRYDIGVVSSFGMFIPRRIIESFPLGMINIHPSLLPEYRGPSPLQAALLDGRTETGITIQEVHPNVMDGGKVLAQVPYQIDGTATRLDLMNEMGYLSGQLLVKLLHNYSYVRERAVAQDESKVTTTRLYNREDSQVIWEHMTAEQIVRMHRAFCLREPVHTIWRKKNKMHSVQLQNIVLPDPGVEPLDPEFEKYPPGSVFYRRKVPYLEVPCVDGKRIWVKQLQVQGRTTKTALEFVNGYLRTPGAQRFLTSPVEPKKLTPKFEWPEGTKPEAVINAERASAEHKRLMAEKIDRNQKLVDEHNRKIQEQEDAEDD</sequence>